<proteinExistence type="predicted"/>
<organism evidence="1 2">
    <name type="scientific">Goodea atripinnis</name>
    <dbReference type="NCBI Taxonomy" id="208336"/>
    <lineage>
        <taxon>Eukaryota</taxon>
        <taxon>Metazoa</taxon>
        <taxon>Chordata</taxon>
        <taxon>Craniata</taxon>
        <taxon>Vertebrata</taxon>
        <taxon>Euteleostomi</taxon>
        <taxon>Actinopterygii</taxon>
        <taxon>Neopterygii</taxon>
        <taxon>Teleostei</taxon>
        <taxon>Neoteleostei</taxon>
        <taxon>Acanthomorphata</taxon>
        <taxon>Ovalentaria</taxon>
        <taxon>Atherinomorphae</taxon>
        <taxon>Cyprinodontiformes</taxon>
        <taxon>Goodeidae</taxon>
        <taxon>Goodea</taxon>
    </lineage>
</organism>
<name>A0ABV0N6I1_9TELE</name>
<evidence type="ECO:0000313" key="2">
    <source>
        <dbReference type="Proteomes" id="UP001476798"/>
    </source>
</evidence>
<protein>
    <submittedName>
        <fullName evidence="1">Uncharacterized protein</fullName>
    </submittedName>
</protein>
<comment type="caution">
    <text evidence="1">The sequence shown here is derived from an EMBL/GenBank/DDBJ whole genome shotgun (WGS) entry which is preliminary data.</text>
</comment>
<dbReference type="EMBL" id="JAHRIO010028991">
    <property type="protein sequence ID" value="MEQ2167014.1"/>
    <property type="molecule type" value="Genomic_DNA"/>
</dbReference>
<accession>A0ABV0N6I1</accession>
<sequence>FELFWFRERSSCGEINSWREKRSCGDAAQPEETEMPRIYRPDAAFSGCGEISAV</sequence>
<feature type="non-terminal residue" evidence="1">
    <location>
        <position position="1"/>
    </location>
</feature>
<evidence type="ECO:0000313" key="1">
    <source>
        <dbReference type="EMBL" id="MEQ2167014.1"/>
    </source>
</evidence>
<dbReference type="Proteomes" id="UP001476798">
    <property type="component" value="Unassembled WGS sequence"/>
</dbReference>
<reference evidence="1 2" key="1">
    <citation type="submission" date="2021-06" db="EMBL/GenBank/DDBJ databases">
        <authorList>
            <person name="Palmer J.M."/>
        </authorList>
    </citation>
    <scope>NUCLEOTIDE SEQUENCE [LARGE SCALE GENOMIC DNA]</scope>
    <source>
        <strain evidence="1 2">GA_2019</strain>
        <tissue evidence="1">Muscle</tissue>
    </source>
</reference>
<keyword evidence="2" id="KW-1185">Reference proteome</keyword>
<gene>
    <name evidence="1" type="ORF">GOODEAATRI_034479</name>
</gene>